<proteinExistence type="predicted"/>
<protein>
    <submittedName>
        <fullName evidence="1">Uncharacterized protein</fullName>
    </submittedName>
</protein>
<evidence type="ECO:0000313" key="1">
    <source>
        <dbReference type="EMBL" id="MBX65454.1"/>
    </source>
</evidence>
<organism evidence="1">
    <name type="scientific">Rhizophora mucronata</name>
    <name type="common">Asiatic mangrove</name>
    <dbReference type="NCBI Taxonomy" id="61149"/>
    <lineage>
        <taxon>Eukaryota</taxon>
        <taxon>Viridiplantae</taxon>
        <taxon>Streptophyta</taxon>
        <taxon>Embryophyta</taxon>
        <taxon>Tracheophyta</taxon>
        <taxon>Spermatophyta</taxon>
        <taxon>Magnoliopsida</taxon>
        <taxon>eudicotyledons</taxon>
        <taxon>Gunneridae</taxon>
        <taxon>Pentapetalae</taxon>
        <taxon>rosids</taxon>
        <taxon>fabids</taxon>
        <taxon>Malpighiales</taxon>
        <taxon>Rhizophoraceae</taxon>
        <taxon>Rhizophora</taxon>
    </lineage>
</organism>
<sequence>MSNILILKLDWSLWLRHYLNCLKSIAFPSDFYFLCQ</sequence>
<reference evidence="1" key="1">
    <citation type="submission" date="2018-02" db="EMBL/GenBank/DDBJ databases">
        <title>Rhizophora mucronata_Transcriptome.</title>
        <authorList>
            <person name="Meera S.P."/>
            <person name="Sreeshan A."/>
            <person name="Augustine A."/>
        </authorList>
    </citation>
    <scope>NUCLEOTIDE SEQUENCE</scope>
    <source>
        <tissue evidence="1">Leaf</tissue>
    </source>
</reference>
<name>A0A2P2QEX2_RHIMU</name>
<dbReference type="EMBL" id="GGEC01084970">
    <property type="protein sequence ID" value="MBX65454.1"/>
    <property type="molecule type" value="Transcribed_RNA"/>
</dbReference>
<accession>A0A2P2QEX2</accession>
<dbReference type="AlphaFoldDB" id="A0A2P2QEX2"/>